<protein>
    <submittedName>
        <fullName evidence="6">Putative Cytochrome c biogenesis factor</fullName>
    </submittedName>
</protein>
<comment type="caution">
    <text evidence="6">The sequence shown here is derived from an EMBL/GenBank/DDBJ whole genome shotgun (WGS) entry which is preliminary data.</text>
</comment>
<sequence length="183" mass="20556">MIKSLAMPMKRTLLASLVLAIPLSLWWQGQAPELPKPLERAAPSDWMNSLQDKLKQDPNQGELWFQLGHGYMNKQEFLAALTCFDYAVRLSDNPSASQLAAKASALYYLEKQVVTEEVQALLDQALTLEPDNLTALALIAGDHFISLRYQQAIDTWTQMLDSNSTELDRVSIIHSLNQAKELL</sequence>
<feature type="repeat" description="TPR" evidence="4">
    <location>
        <begin position="61"/>
        <end position="94"/>
    </location>
</feature>
<proteinExistence type="predicted"/>
<accession>E8LPG7</accession>
<dbReference type="Pfam" id="PF23914">
    <property type="entry name" value="TPR_CcmH_CycH"/>
    <property type="match status" value="1"/>
</dbReference>
<keyword evidence="3 4" id="KW-0802">TPR repeat</keyword>
<dbReference type="PANTHER" id="PTHR47870:SF1">
    <property type="entry name" value="CYTOCHROME C-TYPE BIOGENESIS PROTEIN CCMH"/>
    <property type="match status" value="1"/>
</dbReference>
<dbReference type="RefSeq" id="WP_006877729.1">
    <property type="nucleotide sequence ID" value="NZ_AEVS01000009.1"/>
</dbReference>
<dbReference type="SUPFAM" id="SSF48452">
    <property type="entry name" value="TPR-like"/>
    <property type="match status" value="1"/>
</dbReference>
<dbReference type="InterPro" id="IPR051263">
    <property type="entry name" value="C-type_cytochrome_biogenesis"/>
</dbReference>
<name>E8LPG7_9VIBR</name>
<dbReference type="EMBL" id="AEVS01000009">
    <property type="protein sequence ID" value="EGA67374.1"/>
    <property type="molecule type" value="Genomic_DNA"/>
</dbReference>
<keyword evidence="2" id="KW-0201">Cytochrome c-type biogenesis</keyword>
<dbReference type="InterPro" id="IPR019734">
    <property type="entry name" value="TPR_rpt"/>
</dbReference>
<dbReference type="AlphaFoldDB" id="E8LPG7"/>
<dbReference type="eggNOG" id="COG4235">
    <property type="taxonomic scope" value="Bacteria"/>
</dbReference>
<dbReference type="Gene3D" id="1.25.40.10">
    <property type="entry name" value="Tetratricopeptide repeat domain"/>
    <property type="match status" value="1"/>
</dbReference>
<evidence type="ECO:0000259" key="5">
    <source>
        <dbReference type="Pfam" id="PF23914"/>
    </source>
</evidence>
<dbReference type="GO" id="GO:0017004">
    <property type="term" value="P:cytochrome complex assembly"/>
    <property type="evidence" value="ECO:0007669"/>
    <property type="project" value="UniProtKB-KW"/>
</dbReference>
<feature type="domain" description="Cytochrome c-type biogenesis protein H TPR" evidence="5">
    <location>
        <begin position="44"/>
        <end position="161"/>
    </location>
</feature>
<reference evidence="6 7" key="1">
    <citation type="journal article" date="2012" name="Int. J. Syst. Evol. Microbiol.">
        <title>Vibrio caribbeanicus sp. nov., isolated from the marine sponge Scleritoderma cyanea.</title>
        <authorList>
            <person name="Hoffmann M."/>
            <person name="Monday S.R."/>
            <person name="Allard M.W."/>
            <person name="Strain E.A."/>
            <person name="Whittaker P."/>
            <person name="Naum M."/>
            <person name="McCarthy P.J."/>
            <person name="Lopez J.V."/>
            <person name="Fischer M."/>
            <person name="Brown E.W."/>
        </authorList>
    </citation>
    <scope>NUCLEOTIDE SEQUENCE [LARGE SCALE GENOMIC DNA]</scope>
    <source>
        <strain evidence="6 7">LMG 20546</strain>
    </source>
</reference>
<evidence type="ECO:0000256" key="4">
    <source>
        <dbReference type="PROSITE-ProRule" id="PRU00339"/>
    </source>
</evidence>
<evidence type="ECO:0000256" key="3">
    <source>
        <dbReference type="ARBA" id="ARBA00022803"/>
    </source>
</evidence>
<evidence type="ECO:0000256" key="1">
    <source>
        <dbReference type="ARBA" id="ARBA00022737"/>
    </source>
</evidence>
<dbReference type="STRING" id="945543.VIBR0546_18727"/>
<dbReference type="GO" id="GO:0005886">
    <property type="term" value="C:plasma membrane"/>
    <property type="evidence" value="ECO:0007669"/>
    <property type="project" value="TreeGrafter"/>
</dbReference>
<evidence type="ECO:0000256" key="2">
    <source>
        <dbReference type="ARBA" id="ARBA00022748"/>
    </source>
</evidence>
<dbReference type="PANTHER" id="PTHR47870">
    <property type="entry name" value="CYTOCHROME C-TYPE BIOGENESIS PROTEIN CCMH"/>
    <property type="match status" value="1"/>
</dbReference>
<evidence type="ECO:0000313" key="7">
    <source>
        <dbReference type="Proteomes" id="UP000004371"/>
    </source>
</evidence>
<dbReference type="InterPro" id="IPR011990">
    <property type="entry name" value="TPR-like_helical_dom_sf"/>
</dbReference>
<dbReference type="Proteomes" id="UP000004371">
    <property type="component" value="Unassembled WGS sequence"/>
</dbReference>
<gene>
    <name evidence="6" type="ORF">VIBR0546_18727</name>
</gene>
<keyword evidence="1" id="KW-0677">Repeat</keyword>
<organism evidence="6 7">
    <name type="scientific">Vibrio brasiliensis LMG 20546</name>
    <dbReference type="NCBI Taxonomy" id="945543"/>
    <lineage>
        <taxon>Bacteria</taxon>
        <taxon>Pseudomonadati</taxon>
        <taxon>Pseudomonadota</taxon>
        <taxon>Gammaproteobacteria</taxon>
        <taxon>Vibrionales</taxon>
        <taxon>Vibrionaceae</taxon>
        <taxon>Vibrio</taxon>
        <taxon>Vibrio oreintalis group</taxon>
    </lineage>
</organism>
<keyword evidence="7" id="KW-1185">Reference proteome</keyword>
<dbReference type="PROSITE" id="PS50005">
    <property type="entry name" value="TPR"/>
    <property type="match status" value="1"/>
</dbReference>
<dbReference type="InterPro" id="IPR056413">
    <property type="entry name" value="TPR_CcmH_CycH"/>
</dbReference>
<evidence type="ECO:0000313" key="6">
    <source>
        <dbReference type="EMBL" id="EGA67374.1"/>
    </source>
</evidence>